<dbReference type="EC" id="2.3.2.27" evidence="2"/>
<dbReference type="InterPro" id="IPR013083">
    <property type="entry name" value="Znf_RING/FYVE/PHD"/>
</dbReference>
<feature type="compositionally biased region" description="Polar residues" evidence="9">
    <location>
        <begin position="179"/>
        <end position="198"/>
    </location>
</feature>
<dbReference type="PROSITE" id="PS50089">
    <property type="entry name" value="ZF_RING_2"/>
    <property type="match status" value="1"/>
</dbReference>
<keyword evidence="12" id="KW-1185">Reference proteome</keyword>
<accession>A0A6A5XBI1</accession>
<dbReference type="RefSeq" id="XP_033378619.1">
    <property type="nucleotide sequence ID" value="XM_033526184.1"/>
</dbReference>
<keyword evidence="7" id="KW-0862">Zinc</keyword>
<keyword evidence="5 8" id="KW-0863">Zinc-finger</keyword>
<keyword evidence="6" id="KW-0833">Ubl conjugation pathway</keyword>
<dbReference type="PANTHER" id="PTHR45969">
    <property type="entry name" value="RING ZINC FINGER PROTEIN-RELATED"/>
    <property type="match status" value="1"/>
</dbReference>
<evidence type="ECO:0000256" key="1">
    <source>
        <dbReference type="ARBA" id="ARBA00000900"/>
    </source>
</evidence>
<protein>
    <recommendedName>
        <fullName evidence="2">RING-type E3 ubiquitin transferase</fullName>
        <ecNumber evidence="2">2.3.2.27</ecNumber>
    </recommendedName>
</protein>
<dbReference type="Pfam" id="PF13639">
    <property type="entry name" value="zf-RING_2"/>
    <property type="match status" value="1"/>
</dbReference>
<evidence type="ECO:0000313" key="11">
    <source>
        <dbReference type="EMBL" id="KAF2010280.1"/>
    </source>
</evidence>
<name>A0A6A5XBI1_9PLEO</name>
<feature type="region of interest" description="Disordered" evidence="9">
    <location>
        <begin position="49"/>
        <end position="80"/>
    </location>
</feature>
<dbReference type="SMART" id="SM00184">
    <property type="entry name" value="RING"/>
    <property type="match status" value="1"/>
</dbReference>
<proteinExistence type="predicted"/>
<feature type="region of interest" description="Disordered" evidence="9">
    <location>
        <begin position="244"/>
        <end position="272"/>
    </location>
</feature>
<evidence type="ECO:0000256" key="2">
    <source>
        <dbReference type="ARBA" id="ARBA00012483"/>
    </source>
</evidence>
<dbReference type="SUPFAM" id="SSF57850">
    <property type="entry name" value="RING/U-box"/>
    <property type="match status" value="1"/>
</dbReference>
<feature type="compositionally biased region" description="Polar residues" evidence="9">
    <location>
        <begin position="400"/>
        <end position="412"/>
    </location>
</feature>
<feature type="domain" description="RING-type" evidence="10">
    <location>
        <begin position="347"/>
        <end position="388"/>
    </location>
</feature>
<dbReference type="GeneID" id="54283581"/>
<evidence type="ECO:0000256" key="8">
    <source>
        <dbReference type="PROSITE-ProRule" id="PRU00175"/>
    </source>
</evidence>
<gene>
    <name evidence="11" type="ORF">BU24DRAFT_413889</name>
</gene>
<feature type="compositionally biased region" description="Basic and acidic residues" evidence="9">
    <location>
        <begin position="55"/>
        <end position="66"/>
    </location>
</feature>
<feature type="region of interest" description="Disordered" evidence="9">
    <location>
        <begin position="393"/>
        <end position="486"/>
    </location>
</feature>
<reference evidence="11" key="1">
    <citation type="journal article" date="2020" name="Stud. Mycol.">
        <title>101 Dothideomycetes genomes: a test case for predicting lifestyles and emergence of pathogens.</title>
        <authorList>
            <person name="Haridas S."/>
            <person name="Albert R."/>
            <person name="Binder M."/>
            <person name="Bloem J."/>
            <person name="Labutti K."/>
            <person name="Salamov A."/>
            <person name="Andreopoulos B."/>
            <person name="Baker S."/>
            <person name="Barry K."/>
            <person name="Bills G."/>
            <person name="Bluhm B."/>
            <person name="Cannon C."/>
            <person name="Castanera R."/>
            <person name="Culley D."/>
            <person name="Daum C."/>
            <person name="Ezra D."/>
            <person name="Gonzalez J."/>
            <person name="Henrissat B."/>
            <person name="Kuo A."/>
            <person name="Liang C."/>
            <person name="Lipzen A."/>
            <person name="Lutzoni F."/>
            <person name="Magnuson J."/>
            <person name="Mondo S."/>
            <person name="Nolan M."/>
            <person name="Ohm R."/>
            <person name="Pangilinan J."/>
            <person name="Park H.-J."/>
            <person name="Ramirez L."/>
            <person name="Alfaro M."/>
            <person name="Sun H."/>
            <person name="Tritt A."/>
            <person name="Yoshinaga Y."/>
            <person name="Zwiers L.-H."/>
            <person name="Turgeon B."/>
            <person name="Goodwin S."/>
            <person name="Spatafora J."/>
            <person name="Crous P."/>
            <person name="Grigoriev I."/>
        </authorList>
    </citation>
    <scope>NUCLEOTIDE SEQUENCE</scope>
    <source>
        <strain evidence="11">CBS 175.79</strain>
    </source>
</reference>
<dbReference type="OrthoDB" id="8062037at2759"/>
<evidence type="ECO:0000256" key="6">
    <source>
        <dbReference type="ARBA" id="ARBA00022786"/>
    </source>
</evidence>
<dbReference type="EMBL" id="ML978076">
    <property type="protein sequence ID" value="KAF2010280.1"/>
    <property type="molecule type" value="Genomic_DNA"/>
</dbReference>
<feature type="region of interest" description="Disordered" evidence="9">
    <location>
        <begin position="174"/>
        <end position="202"/>
    </location>
</feature>
<evidence type="ECO:0000256" key="4">
    <source>
        <dbReference type="ARBA" id="ARBA00022723"/>
    </source>
</evidence>
<dbReference type="FunFam" id="3.30.40.10:FF:000127">
    <property type="entry name" value="E3 ubiquitin-protein ligase RNF181"/>
    <property type="match status" value="1"/>
</dbReference>
<sequence length="486" mass="52143">MADHSSSRPQHQSPAHRDMMFCHECQDEWYRDQHGLTCPECGSDFTEIIEDDNDPRDHHLQDHGESDDGTDSLPGLEEVPPYQDLVHTPWLDSVQNENRAQNNDPEEGDISNLQWRQVGPGRFAVTGTMYRTVSPHDLSGGGGGGRGGGLDTGPIGGFAAMLNSIIGGARLHQDVEGQDPNSQHQHTHAPQNTGSGTTADGHRFTYTAGARLYPRDANHPGPQIEPLDELNNVLVGLMAAFGEGPGGNHPHAHHHNVHAHSGPDDDGSARGTPLSPLMALFSQVMAGNGQIGDAVYSQEALDRIISQLMEQNSTSNAPGPASQADIDSLPRKLVTNEMLGSEGKAECSICMDEVQIGEEVTELPCHHWFHHTCVSAWLAEHDTCPHCRKGITQRPDASNHAGSSNDRSTGNPSAAADSMQSPNPPMPGSFEVSGSEPSGNAMEDNDPSAYRLQNTDQTRPQESRPSDSSSGGIGGILRRGLFGPQN</sequence>
<organism evidence="11 12">
    <name type="scientific">Aaosphaeria arxii CBS 175.79</name>
    <dbReference type="NCBI Taxonomy" id="1450172"/>
    <lineage>
        <taxon>Eukaryota</taxon>
        <taxon>Fungi</taxon>
        <taxon>Dikarya</taxon>
        <taxon>Ascomycota</taxon>
        <taxon>Pezizomycotina</taxon>
        <taxon>Dothideomycetes</taxon>
        <taxon>Pleosporomycetidae</taxon>
        <taxon>Pleosporales</taxon>
        <taxon>Pleosporales incertae sedis</taxon>
        <taxon>Aaosphaeria</taxon>
    </lineage>
</organism>
<dbReference type="GO" id="GO:0016567">
    <property type="term" value="P:protein ubiquitination"/>
    <property type="evidence" value="ECO:0007669"/>
    <property type="project" value="UniProtKB-ARBA"/>
</dbReference>
<dbReference type="Proteomes" id="UP000799778">
    <property type="component" value="Unassembled WGS sequence"/>
</dbReference>
<dbReference type="GO" id="GO:0008270">
    <property type="term" value="F:zinc ion binding"/>
    <property type="evidence" value="ECO:0007669"/>
    <property type="project" value="UniProtKB-KW"/>
</dbReference>
<evidence type="ECO:0000313" key="12">
    <source>
        <dbReference type="Proteomes" id="UP000799778"/>
    </source>
</evidence>
<keyword evidence="3" id="KW-0808">Transferase</keyword>
<dbReference type="AlphaFoldDB" id="A0A6A5XBI1"/>
<dbReference type="GO" id="GO:0061630">
    <property type="term" value="F:ubiquitin protein ligase activity"/>
    <property type="evidence" value="ECO:0007669"/>
    <property type="project" value="UniProtKB-EC"/>
</dbReference>
<evidence type="ECO:0000256" key="5">
    <source>
        <dbReference type="ARBA" id="ARBA00022771"/>
    </source>
</evidence>
<keyword evidence="4" id="KW-0479">Metal-binding</keyword>
<comment type="catalytic activity">
    <reaction evidence="1">
        <text>S-ubiquitinyl-[E2 ubiquitin-conjugating enzyme]-L-cysteine + [acceptor protein]-L-lysine = [E2 ubiquitin-conjugating enzyme]-L-cysteine + N(6)-ubiquitinyl-[acceptor protein]-L-lysine.</text>
        <dbReference type="EC" id="2.3.2.27"/>
    </reaction>
</comment>
<dbReference type="InterPro" id="IPR001841">
    <property type="entry name" value="Znf_RING"/>
</dbReference>
<dbReference type="PANTHER" id="PTHR45969:SF69">
    <property type="entry name" value="FINGER DOMAIN PROTEIN, PUTATIVE (AFU_ORTHOLOGUE AFUA_3G12190)-RELATED"/>
    <property type="match status" value="1"/>
</dbReference>
<dbReference type="Gene3D" id="3.30.40.10">
    <property type="entry name" value="Zinc/RING finger domain, C3HC4 (zinc finger)"/>
    <property type="match status" value="1"/>
</dbReference>
<evidence type="ECO:0000256" key="9">
    <source>
        <dbReference type="SAM" id="MobiDB-lite"/>
    </source>
</evidence>
<evidence type="ECO:0000256" key="7">
    <source>
        <dbReference type="ARBA" id="ARBA00022833"/>
    </source>
</evidence>
<evidence type="ECO:0000256" key="3">
    <source>
        <dbReference type="ARBA" id="ARBA00022679"/>
    </source>
</evidence>
<evidence type="ECO:0000259" key="10">
    <source>
        <dbReference type="PROSITE" id="PS50089"/>
    </source>
</evidence>